<gene>
    <name evidence="2" type="ORF">ETD83_29335</name>
</gene>
<dbReference type="InterPro" id="IPR036913">
    <property type="entry name" value="YegP-like_sf"/>
</dbReference>
<dbReference type="Pfam" id="PF07411">
    <property type="entry name" value="DUF1508"/>
    <property type="match status" value="1"/>
</dbReference>
<dbReference type="Gene3D" id="2.30.29.80">
    <property type="match status" value="1"/>
</dbReference>
<sequence length="127" mass="14252">MRFVRYRTADGLVFWRFLTGNHRIVAISPKGYPDAEETANAIRTVQACSPAAPIDFSSDRGGMWTWSMRVDGKIVATSAHPYGRRREVDSAAARFRLLAPTAVIDEWVGGRGDQRPRRRGESSVMRV</sequence>
<comment type="caution">
    <text evidence="2">The sequence shown here is derived from an EMBL/GenBank/DDBJ whole genome shotgun (WGS) entry which is preliminary data.</text>
</comment>
<evidence type="ECO:0000313" key="2">
    <source>
        <dbReference type="EMBL" id="TMQ91785.1"/>
    </source>
</evidence>
<reference evidence="2 3" key="1">
    <citation type="submission" date="2019-05" db="EMBL/GenBank/DDBJ databases">
        <title>Draft genome sequence of Actinomadura sp. 14C53.</title>
        <authorList>
            <person name="Saricaoglu S."/>
            <person name="Isik K."/>
        </authorList>
    </citation>
    <scope>NUCLEOTIDE SEQUENCE [LARGE SCALE GENOMIC DNA]</scope>
    <source>
        <strain evidence="2 3">14C53</strain>
    </source>
</reference>
<organism evidence="2 3">
    <name type="scientific">Actinomadura soli</name>
    <dbReference type="NCBI Taxonomy" id="2508997"/>
    <lineage>
        <taxon>Bacteria</taxon>
        <taxon>Bacillati</taxon>
        <taxon>Actinomycetota</taxon>
        <taxon>Actinomycetes</taxon>
        <taxon>Streptosporangiales</taxon>
        <taxon>Thermomonosporaceae</taxon>
        <taxon>Actinomadura</taxon>
    </lineage>
</organism>
<dbReference type="OrthoDB" id="3481464at2"/>
<dbReference type="EMBL" id="VCKW01000189">
    <property type="protein sequence ID" value="TMQ91785.1"/>
    <property type="molecule type" value="Genomic_DNA"/>
</dbReference>
<protein>
    <submittedName>
        <fullName evidence="2">DUF1508 domain-containing protein</fullName>
    </submittedName>
</protein>
<evidence type="ECO:0000313" key="3">
    <source>
        <dbReference type="Proteomes" id="UP000309174"/>
    </source>
</evidence>
<dbReference type="SUPFAM" id="SSF160113">
    <property type="entry name" value="YegP-like"/>
    <property type="match status" value="1"/>
</dbReference>
<dbReference type="Proteomes" id="UP000309174">
    <property type="component" value="Unassembled WGS sequence"/>
</dbReference>
<dbReference type="AlphaFoldDB" id="A0A5C4J5H0"/>
<accession>A0A5C4J5H0</accession>
<feature type="domain" description="DUF1508" evidence="1">
    <location>
        <begin position="10"/>
        <end position="54"/>
    </location>
</feature>
<keyword evidence="3" id="KW-1185">Reference proteome</keyword>
<evidence type="ECO:0000259" key="1">
    <source>
        <dbReference type="Pfam" id="PF07411"/>
    </source>
</evidence>
<name>A0A5C4J5H0_9ACTN</name>
<dbReference type="InterPro" id="IPR010879">
    <property type="entry name" value="DUF1508"/>
</dbReference>
<proteinExistence type="predicted"/>